<gene>
    <name evidence="1" type="ORF">WMSIL1_LOCUS15141</name>
</gene>
<accession>A0A564ZFH1</accession>
<proteinExistence type="predicted"/>
<evidence type="ECO:0000313" key="1">
    <source>
        <dbReference type="EMBL" id="VUZ57588.1"/>
    </source>
</evidence>
<dbReference type="Proteomes" id="UP000321570">
    <property type="component" value="Unassembled WGS sequence"/>
</dbReference>
<name>A0A564ZFH1_HYMDI</name>
<protein>
    <submittedName>
        <fullName evidence="1">Uncharacterized protein</fullName>
    </submittedName>
</protein>
<evidence type="ECO:0000313" key="2">
    <source>
        <dbReference type="Proteomes" id="UP000321570"/>
    </source>
</evidence>
<organism evidence="1 2">
    <name type="scientific">Hymenolepis diminuta</name>
    <name type="common">Rat tapeworm</name>
    <dbReference type="NCBI Taxonomy" id="6216"/>
    <lineage>
        <taxon>Eukaryota</taxon>
        <taxon>Metazoa</taxon>
        <taxon>Spiralia</taxon>
        <taxon>Lophotrochozoa</taxon>
        <taxon>Platyhelminthes</taxon>
        <taxon>Cestoda</taxon>
        <taxon>Eucestoda</taxon>
        <taxon>Cyclophyllidea</taxon>
        <taxon>Hymenolepididae</taxon>
        <taxon>Hymenolepis</taxon>
    </lineage>
</organism>
<dbReference type="EMBL" id="CABIJS010000719">
    <property type="protein sequence ID" value="VUZ57588.1"/>
    <property type="molecule type" value="Genomic_DNA"/>
</dbReference>
<dbReference type="AlphaFoldDB" id="A0A564ZFH1"/>
<reference evidence="1 2" key="1">
    <citation type="submission" date="2019-07" db="EMBL/GenBank/DDBJ databases">
        <authorList>
            <person name="Jastrzebski P J."/>
            <person name="Paukszto L."/>
            <person name="Jastrzebski P J."/>
        </authorList>
    </citation>
    <scope>NUCLEOTIDE SEQUENCE [LARGE SCALE GENOMIC DNA]</scope>
    <source>
        <strain evidence="1 2">WMS-il1</strain>
    </source>
</reference>
<sequence>MPKVVSIRTFSEPIVSKQQSLPTFCNFPCHKVLKDASYWCSNLDALPLPRYAAPTSEPKRELAKIFLDVCNLPPPWNP</sequence>
<keyword evidence="2" id="KW-1185">Reference proteome</keyword>